<dbReference type="PANTHER" id="PTHR43741">
    <property type="entry name" value="FMN-DEPENDENT NADH-AZOREDUCTASE 1"/>
    <property type="match status" value="1"/>
</dbReference>
<name>A0ABT2YTH8_9GAMM</name>
<dbReference type="Gene3D" id="3.40.50.360">
    <property type="match status" value="1"/>
</dbReference>
<sequence length="204" mass="22476">MMKILLVTYTPREESNTAKLVQAYIDEVGDKQNITHLDLVKTPAPLLLEENLNALIKRNFMGMALSEGERSAVESADLLVQQLLAADRIVLAFPMYNLSLPATVKAWFDAIIQIGKTFTIGESGYQGLCQGKKALILMTCGGDFTEEPMVSMNHATPLAESLMGFMGIESESIIAHGLNQYVDRVEQIVSQAQQNVVAYIHQNT</sequence>
<comment type="caution">
    <text evidence="8">The sequence shown here is derived from an EMBL/GenBank/DDBJ whole genome shotgun (WGS) entry which is preliminary data.</text>
</comment>
<evidence type="ECO:0000313" key="8">
    <source>
        <dbReference type="EMBL" id="MCV2403197.1"/>
    </source>
</evidence>
<dbReference type="Pfam" id="PF02525">
    <property type="entry name" value="Flavodoxin_2"/>
    <property type="match status" value="1"/>
</dbReference>
<comment type="similarity">
    <text evidence="6">Belongs to the azoreductase type 1 family.</text>
</comment>
<comment type="function">
    <text evidence="6">Also exhibits azoreductase activity. Catalyzes the reductive cleavage of the azo bond in aromatic azo compounds to the corresponding amines.</text>
</comment>
<dbReference type="HAMAP" id="MF_01216">
    <property type="entry name" value="Azoreductase_type1"/>
    <property type="match status" value="1"/>
</dbReference>
<keyword evidence="1 6" id="KW-0285">Flavoprotein</keyword>
<comment type="catalytic activity">
    <reaction evidence="5">
        <text>N,N-dimethyl-1,4-phenylenediamine + anthranilate + 2 NAD(+) = 2-(4-dimethylaminophenyl)diazenylbenzoate + 2 NADH + 2 H(+)</text>
        <dbReference type="Rhea" id="RHEA:55872"/>
        <dbReference type="ChEBI" id="CHEBI:15378"/>
        <dbReference type="ChEBI" id="CHEBI:15783"/>
        <dbReference type="ChEBI" id="CHEBI:16567"/>
        <dbReference type="ChEBI" id="CHEBI:57540"/>
        <dbReference type="ChEBI" id="CHEBI:57945"/>
        <dbReference type="ChEBI" id="CHEBI:71579"/>
        <dbReference type="EC" id="1.7.1.17"/>
    </reaction>
    <physiologicalReaction direction="right-to-left" evidence="5">
        <dbReference type="Rhea" id="RHEA:55874"/>
    </physiologicalReaction>
</comment>
<comment type="caution">
    <text evidence="6">Lacks conserved residue(s) required for the propagation of feature annotation.</text>
</comment>
<feature type="binding site" evidence="6">
    <location>
        <begin position="95"/>
        <end position="98"/>
    </location>
    <ligand>
        <name>FMN</name>
        <dbReference type="ChEBI" id="CHEBI:58210"/>
    </ligand>
</feature>
<dbReference type="InterPro" id="IPR023048">
    <property type="entry name" value="NADH:quinone_OxRdtase_FMN_depd"/>
</dbReference>
<proteinExistence type="inferred from homology"/>
<evidence type="ECO:0000256" key="2">
    <source>
        <dbReference type="ARBA" id="ARBA00022643"/>
    </source>
</evidence>
<comment type="function">
    <text evidence="6">Quinone reductase that provides resistance to thiol-specific stress caused by electrophilic quinones.</text>
</comment>
<comment type="subunit">
    <text evidence="6">Homodimer.</text>
</comment>
<dbReference type="InterPro" id="IPR029039">
    <property type="entry name" value="Flavoprotein-like_sf"/>
</dbReference>
<dbReference type="RefSeq" id="WP_263530578.1">
    <property type="nucleotide sequence ID" value="NZ_JAOVZB010000004.1"/>
</dbReference>
<evidence type="ECO:0000256" key="6">
    <source>
        <dbReference type="HAMAP-Rule" id="MF_01216"/>
    </source>
</evidence>
<evidence type="ECO:0000256" key="3">
    <source>
        <dbReference type="ARBA" id="ARBA00023002"/>
    </source>
</evidence>
<keyword evidence="9" id="KW-1185">Reference proteome</keyword>
<dbReference type="EC" id="1.6.5.-" evidence="6"/>
<comment type="catalytic activity">
    <reaction evidence="6">
        <text>2 a quinone + NADH + H(+) = 2 a 1,4-benzosemiquinone + NAD(+)</text>
        <dbReference type="Rhea" id="RHEA:65952"/>
        <dbReference type="ChEBI" id="CHEBI:15378"/>
        <dbReference type="ChEBI" id="CHEBI:57540"/>
        <dbReference type="ChEBI" id="CHEBI:57945"/>
        <dbReference type="ChEBI" id="CHEBI:132124"/>
        <dbReference type="ChEBI" id="CHEBI:134225"/>
    </reaction>
</comment>
<protein>
    <recommendedName>
        <fullName evidence="6">FMN dependent NADH:quinone oxidoreductase</fullName>
        <ecNumber evidence="6">1.6.5.-</ecNumber>
    </recommendedName>
    <alternativeName>
        <fullName evidence="6">Azo-dye reductase</fullName>
    </alternativeName>
    <alternativeName>
        <fullName evidence="6">FMN-dependent NADH-azo compound oxidoreductase</fullName>
    </alternativeName>
    <alternativeName>
        <fullName evidence="6">FMN-dependent NADH-azoreductase</fullName>
        <ecNumber evidence="6">1.7.1.17</ecNumber>
    </alternativeName>
</protein>
<evidence type="ECO:0000259" key="7">
    <source>
        <dbReference type="Pfam" id="PF02525"/>
    </source>
</evidence>
<comment type="cofactor">
    <cofactor evidence="6">
        <name>FMN</name>
        <dbReference type="ChEBI" id="CHEBI:58210"/>
    </cofactor>
    <text evidence="6">Binds 1 FMN per subunit.</text>
</comment>
<evidence type="ECO:0000256" key="1">
    <source>
        <dbReference type="ARBA" id="ARBA00022630"/>
    </source>
</evidence>
<accession>A0ABT2YTH8</accession>
<keyword evidence="2 6" id="KW-0288">FMN</keyword>
<dbReference type="PANTHER" id="PTHR43741:SF4">
    <property type="entry name" value="FMN-DEPENDENT NADH:QUINONE OXIDOREDUCTASE"/>
    <property type="match status" value="1"/>
</dbReference>
<dbReference type="InterPro" id="IPR003680">
    <property type="entry name" value="Flavodoxin_fold"/>
</dbReference>
<gene>
    <name evidence="6" type="primary">azoR</name>
    <name evidence="8" type="ORF">OFY17_09935</name>
</gene>
<evidence type="ECO:0000313" key="9">
    <source>
        <dbReference type="Proteomes" id="UP001209713"/>
    </source>
</evidence>
<keyword evidence="3 6" id="KW-0560">Oxidoreductase</keyword>
<dbReference type="SUPFAM" id="SSF52218">
    <property type="entry name" value="Flavoproteins"/>
    <property type="match status" value="1"/>
</dbReference>
<feature type="domain" description="Flavodoxin-like fold" evidence="7">
    <location>
        <begin position="2"/>
        <end position="198"/>
    </location>
</feature>
<dbReference type="Proteomes" id="UP001209713">
    <property type="component" value="Unassembled WGS sequence"/>
</dbReference>
<dbReference type="EMBL" id="JAOVZB010000004">
    <property type="protein sequence ID" value="MCV2403197.1"/>
    <property type="molecule type" value="Genomic_DNA"/>
</dbReference>
<dbReference type="EC" id="1.7.1.17" evidence="6"/>
<evidence type="ECO:0000256" key="4">
    <source>
        <dbReference type="ARBA" id="ARBA00023027"/>
    </source>
</evidence>
<dbReference type="InterPro" id="IPR050104">
    <property type="entry name" value="FMN-dep_NADH:Q_OxRdtase_AzoR1"/>
</dbReference>
<evidence type="ECO:0000256" key="5">
    <source>
        <dbReference type="ARBA" id="ARBA00048542"/>
    </source>
</evidence>
<keyword evidence="4 6" id="KW-0520">NAD</keyword>
<organism evidence="8 9">
    <name type="scientific">Marinomonas sargassi</name>
    <dbReference type="NCBI Taxonomy" id="2984494"/>
    <lineage>
        <taxon>Bacteria</taxon>
        <taxon>Pseudomonadati</taxon>
        <taxon>Pseudomonadota</taxon>
        <taxon>Gammaproteobacteria</taxon>
        <taxon>Oceanospirillales</taxon>
        <taxon>Oceanospirillaceae</taxon>
        <taxon>Marinomonas</taxon>
    </lineage>
</organism>
<reference evidence="8 9" key="1">
    <citation type="submission" date="2022-10" db="EMBL/GenBank/DDBJ databases">
        <title>Marinomonas transparenta sp. nov. and Marinomonas sargassi sp. nov., isolated from marine alga (Sargassum natans (L.) Gaillon).</title>
        <authorList>
            <person name="Wang Y."/>
        </authorList>
    </citation>
    <scope>NUCLEOTIDE SEQUENCE [LARGE SCALE GENOMIC DNA]</scope>
    <source>
        <strain evidence="8 9">C2222</strain>
    </source>
</reference>
<feature type="binding site" evidence="6">
    <location>
        <begin position="139"/>
        <end position="142"/>
    </location>
    <ligand>
        <name>FMN</name>
        <dbReference type="ChEBI" id="CHEBI:58210"/>
    </ligand>
</feature>